<evidence type="ECO:0000313" key="2">
    <source>
        <dbReference type="Proteomes" id="UP000286576"/>
    </source>
</evidence>
<organism evidence="1 2">
    <name type="scientific">Aurantiacibacter zhengii</name>
    <dbReference type="NCBI Taxonomy" id="2307003"/>
    <lineage>
        <taxon>Bacteria</taxon>
        <taxon>Pseudomonadati</taxon>
        <taxon>Pseudomonadota</taxon>
        <taxon>Alphaproteobacteria</taxon>
        <taxon>Sphingomonadales</taxon>
        <taxon>Erythrobacteraceae</taxon>
        <taxon>Aurantiacibacter</taxon>
    </lineage>
</organism>
<dbReference type="Proteomes" id="UP000286576">
    <property type="component" value="Unassembled WGS sequence"/>
</dbReference>
<gene>
    <name evidence="1" type="ORF">D2V07_02985</name>
</gene>
<dbReference type="EMBL" id="QXFL01000001">
    <property type="protein sequence ID" value="RIV89218.1"/>
    <property type="molecule type" value="Genomic_DNA"/>
</dbReference>
<accession>A0A418NXA5</accession>
<dbReference type="OrthoDB" id="7408536at2"/>
<protein>
    <submittedName>
        <fullName evidence="1">Uncharacterized protein</fullName>
    </submittedName>
</protein>
<name>A0A418NXA5_9SPHN</name>
<evidence type="ECO:0000313" key="1">
    <source>
        <dbReference type="EMBL" id="RIV89218.1"/>
    </source>
</evidence>
<dbReference type="RefSeq" id="WP_147366886.1">
    <property type="nucleotide sequence ID" value="NZ_CAWODQ010000001.1"/>
</dbReference>
<sequence length="111" mass="12446">MLTVETAGKRVATDLEDAERLTNETLRAMSRLQHSMLNVRLDTELPQYQGQMAIIRLQEAQKHLVDAMTNLTKMHKSLRDDFTKITGLPDEPGRCPVSRELGVADEVTIAA</sequence>
<dbReference type="AlphaFoldDB" id="A0A418NXA5"/>
<comment type="caution">
    <text evidence="1">The sequence shown here is derived from an EMBL/GenBank/DDBJ whole genome shotgun (WGS) entry which is preliminary data.</text>
</comment>
<proteinExistence type="predicted"/>
<keyword evidence="2" id="KW-1185">Reference proteome</keyword>
<reference evidence="1 2" key="1">
    <citation type="submission" date="2018-08" db="EMBL/GenBank/DDBJ databases">
        <title>Erythrobacter zhengii sp.nov., a bacterium isolated from deep-sea sediment.</title>
        <authorList>
            <person name="Fang C."/>
            <person name="Wu Y.-H."/>
            <person name="Sun C."/>
            <person name="Wang H."/>
            <person name="Cheng H."/>
            <person name="Meng F.-X."/>
            <person name="Wang C.-S."/>
            <person name="Xu X.-W."/>
        </authorList>
    </citation>
    <scope>NUCLEOTIDE SEQUENCE [LARGE SCALE GENOMIC DNA]</scope>
    <source>
        <strain evidence="1 2">V18</strain>
    </source>
</reference>